<dbReference type="Proteomes" id="UP000553756">
    <property type="component" value="Unassembled WGS sequence"/>
</dbReference>
<protein>
    <submittedName>
        <fullName evidence="1">Methoxymalonyl-ACP biosynthesis protein FkbH</fullName>
    </submittedName>
</protein>
<dbReference type="InterPro" id="IPR023214">
    <property type="entry name" value="HAD_sf"/>
</dbReference>
<evidence type="ECO:0000313" key="2">
    <source>
        <dbReference type="Proteomes" id="UP000553756"/>
    </source>
</evidence>
<dbReference type="NCBIfam" id="TIGR01686">
    <property type="entry name" value="FkbH"/>
    <property type="match status" value="1"/>
</dbReference>
<dbReference type="NCBIfam" id="TIGR01681">
    <property type="entry name" value="HAD-SF-IIIC"/>
    <property type="match status" value="1"/>
</dbReference>
<dbReference type="InterPro" id="IPR010033">
    <property type="entry name" value="HAD_SF_ppase_IIIC"/>
</dbReference>
<dbReference type="EMBL" id="JAAIIJ010000003">
    <property type="protein sequence ID" value="NMN01703.1"/>
    <property type="molecule type" value="Genomic_DNA"/>
</dbReference>
<accession>A0ABX1SZ66</accession>
<dbReference type="Pfam" id="PF00702">
    <property type="entry name" value="Hydrolase"/>
    <property type="match status" value="1"/>
</dbReference>
<comment type="caution">
    <text evidence="1">The sequence shown here is derived from an EMBL/GenBank/DDBJ whole genome shotgun (WGS) entry which is preliminary data.</text>
</comment>
<organism evidence="1 2">
    <name type="scientific">Bifidobacterium panos</name>
    <dbReference type="NCBI Taxonomy" id="2675321"/>
    <lineage>
        <taxon>Bacteria</taxon>
        <taxon>Bacillati</taxon>
        <taxon>Actinomycetota</taxon>
        <taxon>Actinomycetes</taxon>
        <taxon>Bifidobacteriales</taxon>
        <taxon>Bifidobacteriaceae</taxon>
        <taxon>Bifidobacterium</taxon>
    </lineage>
</organism>
<dbReference type="InterPro" id="IPR010037">
    <property type="entry name" value="FkbH_domain"/>
</dbReference>
<name>A0ABX1SZ66_9BIFI</name>
<proteinExistence type="predicted"/>
<dbReference type="SUPFAM" id="SSF56784">
    <property type="entry name" value="HAD-like"/>
    <property type="match status" value="1"/>
</dbReference>
<dbReference type="Gene3D" id="3.40.50.1000">
    <property type="entry name" value="HAD superfamily/HAD-like"/>
    <property type="match status" value="1"/>
</dbReference>
<dbReference type="InterPro" id="IPR036412">
    <property type="entry name" value="HAD-like_sf"/>
</dbReference>
<keyword evidence="2" id="KW-1185">Reference proteome</keyword>
<reference evidence="1 2" key="1">
    <citation type="submission" date="2020-02" db="EMBL/GenBank/DDBJ databases">
        <title>Characterization of phylogenetic diversity of novel bifidobacterial species isolated in Czech ZOOs.</title>
        <authorList>
            <person name="Lugli G.A."/>
            <person name="Vera N.B."/>
            <person name="Ventura M."/>
        </authorList>
    </citation>
    <scope>NUCLEOTIDE SEQUENCE [LARGE SCALE GENOMIC DNA]</scope>
    <source>
        <strain evidence="1 2">DSM 109963</strain>
    </source>
</reference>
<gene>
    <name evidence="1" type="ORF">G1C94_0324</name>
</gene>
<sequence>MVDASRVFPGKDKLRMKIYPENNREARIVLLFCELVQFADGVVPVEYPAVNTSASAASIASGNSSQAIPAKKVKCVAWDLDNTVWDGTFVESDPELLAVRPGVFETMKALDERGIIQIVVSKNTEDEVRSTLDRLGISDWFVALFVNWKPKSENLKAAAELLNINIDSFALIDDSSFEREEVAFSLPMVRVYDESVVSCGGKGQTVADGMIGAPILALPEFDVPTTAEGKRRRHMYKTEMVRKEASSQSGGDQLDFLRSCKLRARLFTPNDDASISRSYELLQRTNQLNLSGNRYDKESFFAKMREDRATHLAMTCADRFGDYGQVLYLEASVNSDDSSLLVIDEFALSCRVARKCVEAALAMRLLELFEPEGVKAIELRGKRTDRNGLLIDSFCAAGFRNESDEDTLLLRLSSADELVSPDVVQVTGGE</sequence>
<evidence type="ECO:0000313" key="1">
    <source>
        <dbReference type="EMBL" id="NMN01703.1"/>
    </source>
</evidence>